<keyword evidence="2" id="KW-1185">Reference proteome</keyword>
<name>A0ACC3TZJ7_9ASCO</name>
<proteinExistence type="predicted"/>
<dbReference type="Proteomes" id="UP001489719">
    <property type="component" value="Unassembled WGS sequence"/>
</dbReference>
<comment type="caution">
    <text evidence="1">The sequence shown here is derived from an EMBL/GenBank/DDBJ whole genome shotgun (WGS) entry which is preliminary data.</text>
</comment>
<dbReference type="EMBL" id="MU970034">
    <property type="protein sequence ID" value="KAK9326441.1"/>
    <property type="molecule type" value="Genomic_DNA"/>
</dbReference>
<organism evidence="1 2">
    <name type="scientific">Lipomyces orientalis</name>
    <dbReference type="NCBI Taxonomy" id="1233043"/>
    <lineage>
        <taxon>Eukaryota</taxon>
        <taxon>Fungi</taxon>
        <taxon>Dikarya</taxon>
        <taxon>Ascomycota</taxon>
        <taxon>Saccharomycotina</taxon>
        <taxon>Lipomycetes</taxon>
        <taxon>Lipomycetales</taxon>
        <taxon>Lipomycetaceae</taxon>
        <taxon>Lipomyces</taxon>
    </lineage>
</organism>
<accession>A0ACC3TZJ7</accession>
<sequence>MSRPSSMRRSSSSRSRSHATQASIAVPYAGAPSFKSHAPVRPSPLAMHDQNGMPLEIMDRLRSFPLFASAPDGFLMAITRRLRPQFYSPQDYILTEGEDARAMYWIVRGAVGVTSRDGESVYAELTAGAFFGEIGILFNRPRTASIVARTKCMVVVLTAEALNEVIPQYPDIERAIREEAQERLNILEKQKAAELSKKQDQAAPDPTATTSAVPGAPKQMQSAPHRETPFSNLVIRDLLKDLSLFRSLPPDMLHTLALSVEPKRYSPFEYILRQNLPGREIFFIVSGTVEVLDELSQQVKARLTKGAHFGEVTFLSLAPARTASVRSVTMVECLVLTSKALKSVMEKYPAILEAIEKTARERMATTETSPPSSSSSSRAPAADRKSLATESGAAAEVEEGELEKPLDPDPYSQSGTHIDSVEENPSALTVPLMSGSPLLSTDSMNRLNLGSSPSSESSSALTSSSSSTSSSRSPSPTITTTASVDDHGNTVVKHRRHSARRQASLSADRVYKQHKRARRAGPHLIAGKLPDTILVRILRHLPLRDLVHLQRVCKHWRDLILHSPSILTKLDLTAYNTAIDDVTIKSISAFVGNRPQVIDISNCFHVTDEGFAHLVASIGRDIRIFRMKSVWDVSGMAVMELTVPSIARTLEEVDLSNCRKIGDATLARVVGWVVPESATSLHGAPPPGTIVGCPNLKRVSLSYCKHITDKSMHHLAAHASSRLEVLDLTRCTTITDTGFGYWSARQFPRLRKLCLADCTFLTDKAIVSLAAAAKSLEELDLSFCCALSDVSVEVLSLGCPLLKSLNLAFCGSAVSDASLRAVARHLLELRTLSVRGCVRVTNAGVDAVGSGCVNLHTLDISQCRNVKLDTPPLLGVLEFITTAGPSYSEFDEDRAGGSGKVKTHGYGAAMWRQNIKVIF</sequence>
<evidence type="ECO:0000313" key="2">
    <source>
        <dbReference type="Proteomes" id="UP001489719"/>
    </source>
</evidence>
<reference evidence="2" key="1">
    <citation type="journal article" date="2024" name="Front. Bioeng. Biotechnol.">
        <title>Genome-scale model development and genomic sequencing of the oleaginous clade Lipomyces.</title>
        <authorList>
            <person name="Czajka J.J."/>
            <person name="Han Y."/>
            <person name="Kim J."/>
            <person name="Mondo S.J."/>
            <person name="Hofstad B.A."/>
            <person name="Robles A."/>
            <person name="Haridas S."/>
            <person name="Riley R."/>
            <person name="LaButti K."/>
            <person name="Pangilinan J."/>
            <person name="Andreopoulos W."/>
            <person name="Lipzen A."/>
            <person name="Yan J."/>
            <person name="Wang M."/>
            <person name="Ng V."/>
            <person name="Grigoriev I.V."/>
            <person name="Spatafora J.W."/>
            <person name="Magnuson J.K."/>
            <person name="Baker S.E."/>
            <person name="Pomraning K.R."/>
        </authorList>
    </citation>
    <scope>NUCLEOTIDE SEQUENCE [LARGE SCALE GENOMIC DNA]</scope>
    <source>
        <strain evidence="2">CBS 10300</strain>
    </source>
</reference>
<protein>
    <submittedName>
        <fullName evidence="1">Uncharacterized protein</fullName>
    </submittedName>
</protein>
<evidence type="ECO:0000313" key="1">
    <source>
        <dbReference type="EMBL" id="KAK9326441.1"/>
    </source>
</evidence>
<gene>
    <name evidence="1" type="ORF">V1517DRAFT_311797</name>
</gene>